<dbReference type="RefSeq" id="WP_303908055.1">
    <property type="nucleotide sequence ID" value="NZ_DYXC01000143.1"/>
</dbReference>
<dbReference type="EMBL" id="DYXC01000143">
    <property type="protein sequence ID" value="HJF15617.1"/>
    <property type="molecule type" value="Genomic_DNA"/>
</dbReference>
<keyword evidence="1" id="KW-0805">Transcription regulation</keyword>
<evidence type="ECO:0000256" key="2">
    <source>
        <dbReference type="ARBA" id="ARBA00023163"/>
    </source>
</evidence>
<dbReference type="Proteomes" id="UP000703315">
    <property type="component" value="Unassembled WGS sequence"/>
</dbReference>
<dbReference type="Pfam" id="PF09339">
    <property type="entry name" value="HTH_IclR"/>
    <property type="match status" value="1"/>
</dbReference>
<evidence type="ECO:0000313" key="5">
    <source>
        <dbReference type="Proteomes" id="UP000703315"/>
    </source>
</evidence>
<name>A0A921FR26_9MICC</name>
<dbReference type="GO" id="GO:0003677">
    <property type="term" value="F:DNA binding"/>
    <property type="evidence" value="ECO:0007669"/>
    <property type="project" value="InterPro"/>
</dbReference>
<dbReference type="InterPro" id="IPR036390">
    <property type="entry name" value="WH_DNA-bd_sf"/>
</dbReference>
<dbReference type="GO" id="GO:0045892">
    <property type="term" value="P:negative regulation of DNA-templated transcription"/>
    <property type="evidence" value="ECO:0007669"/>
    <property type="project" value="TreeGrafter"/>
</dbReference>
<keyword evidence="2" id="KW-0804">Transcription</keyword>
<dbReference type="PANTHER" id="PTHR30136:SF39">
    <property type="entry name" value="TRANSCRIPTIONAL REGULATORY PROTEIN"/>
    <property type="match status" value="1"/>
</dbReference>
<protein>
    <submittedName>
        <fullName evidence="4">Helix-turn-helix domain-containing protein</fullName>
    </submittedName>
</protein>
<reference evidence="4" key="1">
    <citation type="journal article" date="2021" name="PeerJ">
        <title>Extensive microbial diversity within the chicken gut microbiome revealed by metagenomics and culture.</title>
        <authorList>
            <person name="Gilroy R."/>
            <person name="Ravi A."/>
            <person name="Getino M."/>
            <person name="Pursley I."/>
            <person name="Horton D.L."/>
            <person name="Alikhan N.F."/>
            <person name="Baker D."/>
            <person name="Gharbi K."/>
            <person name="Hall N."/>
            <person name="Watson M."/>
            <person name="Adriaenssens E.M."/>
            <person name="Foster-Nyarko E."/>
            <person name="Jarju S."/>
            <person name="Secka A."/>
            <person name="Antonio M."/>
            <person name="Oren A."/>
            <person name="Chaudhuri R.R."/>
            <person name="La Ragione R."/>
            <person name="Hildebrand F."/>
            <person name="Pallen M.J."/>
        </authorList>
    </citation>
    <scope>NUCLEOTIDE SEQUENCE</scope>
    <source>
        <strain evidence="4">ChiHjej13B12-14962</strain>
    </source>
</reference>
<reference evidence="4" key="2">
    <citation type="submission" date="2021-09" db="EMBL/GenBank/DDBJ databases">
        <authorList>
            <person name="Gilroy R."/>
        </authorList>
    </citation>
    <scope>NUCLEOTIDE SEQUENCE</scope>
    <source>
        <strain evidence="4">ChiHjej13B12-14962</strain>
    </source>
</reference>
<dbReference type="InterPro" id="IPR036388">
    <property type="entry name" value="WH-like_DNA-bd_sf"/>
</dbReference>
<dbReference type="SUPFAM" id="SSF55781">
    <property type="entry name" value="GAF domain-like"/>
    <property type="match status" value="1"/>
</dbReference>
<evidence type="ECO:0000313" key="4">
    <source>
        <dbReference type="EMBL" id="HJF15617.1"/>
    </source>
</evidence>
<dbReference type="PROSITE" id="PS51077">
    <property type="entry name" value="HTH_ICLR"/>
    <property type="match status" value="1"/>
</dbReference>
<gene>
    <name evidence="4" type="ORF">K8V32_12620</name>
</gene>
<dbReference type="Gene3D" id="3.30.450.40">
    <property type="match status" value="2"/>
</dbReference>
<comment type="caution">
    <text evidence="4">The sequence shown here is derived from an EMBL/GenBank/DDBJ whole genome shotgun (WGS) entry which is preliminary data.</text>
</comment>
<dbReference type="InterPro" id="IPR029016">
    <property type="entry name" value="GAF-like_dom_sf"/>
</dbReference>
<accession>A0A921FR26</accession>
<dbReference type="Gene3D" id="1.10.10.10">
    <property type="entry name" value="Winged helix-like DNA-binding domain superfamily/Winged helix DNA-binding domain"/>
    <property type="match status" value="1"/>
</dbReference>
<dbReference type="AlphaFoldDB" id="A0A921FR26"/>
<dbReference type="SUPFAM" id="SSF46785">
    <property type="entry name" value="Winged helix' DNA-binding domain"/>
    <property type="match status" value="1"/>
</dbReference>
<organism evidence="4 5">
    <name type="scientific">Enteractinococcus helveticum</name>
    <dbReference type="NCBI Taxonomy" id="1837282"/>
    <lineage>
        <taxon>Bacteria</taxon>
        <taxon>Bacillati</taxon>
        <taxon>Actinomycetota</taxon>
        <taxon>Actinomycetes</taxon>
        <taxon>Micrococcales</taxon>
        <taxon>Micrococcaceae</taxon>
    </lineage>
</organism>
<dbReference type="InterPro" id="IPR005471">
    <property type="entry name" value="Tscrpt_reg_IclR_N"/>
</dbReference>
<feature type="domain" description="HTH iclR-type" evidence="3">
    <location>
        <begin position="7"/>
        <end position="66"/>
    </location>
</feature>
<dbReference type="InterPro" id="IPR050707">
    <property type="entry name" value="HTH_MetabolicPath_Reg"/>
</dbReference>
<dbReference type="SMART" id="SM00346">
    <property type="entry name" value="HTH_ICLR"/>
    <property type="match status" value="1"/>
</dbReference>
<proteinExistence type="predicted"/>
<evidence type="ECO:0000259" key="3">
    <source>
        <dbReference type="PROSITE" id="PS51077"/>
    </source>
</evidence>
<dbReference type="GO" id="GO:0003700">
    <property type="term" value="F:DNA-binding transcription factor activity"/>
    <property type="evidence" value="ECO:0007669"/>
    <property type="project" value="TreeGrafter"/>
</dbReference>
<sequence>MGQVSTNRSLRRTADILDVLEYDQLTLSEISRRTEISISSTHRLMESLEELGFVRRDVDGRFSLGRRFQRTLMETTVRQTLARVRDETGESCQFWIQLHHERLCVAIADSGHELRPILAEGTRIPLEDGGSAGRIFADEPRAVESLKKHGWVESINDRTPGISSLSIPLIVRGRMQGVVCSVLPSSRVKDGPGPDLGNVLTKHVERLRKELAALM</sequence>
<dbReference type="PANTHER" id="PTHR30136">
    <property type="entry name" value="HELIX-TURN-HELIX TRANSCRIPTIONAL REGULATOR, ICLR FAMILY"/>
    <property type="match status" value="1"/>
</dbReference>
<evidence type="ECO:0000256" key="1">
    <source>
        <dbReference type="ARBA" id="ARBA00023015"/>
    </source>
</evidence>